<dbReference type="Pfam" id="PF12852">
    <property type="entry name" value="Cupin_6"/>
    <property type="match status" value="1"/>
</dbReference>
<evidence type="ECO:0000313" key="6">
    <source>
        <dbReference type="Proteomes" id="UP001303946"/>
    </source>
</evidence>
<proteinExistence type="predicted"/>
<dbReference type="EMBL" id="CP136336">
    <property type="protein sequence ID" value="WOB08120.1"/>
    <property type="molecule type" value="Genomic_DNA"/>
</dbReference>
<dbReference type="SMART" id="SM00342">
    <property type="entry name" value="HTH_ARAC"/>
    <property type="match status" value="1"/>
</dbReference>
<protein>
    <submittedName>
        <fullName evidence="5">AraC family transcriptional regulator</fullName>
    </submittedName>
</protein>
<dbReference type="PANTHER" id="PTHR46796:SF7">
    <property type="entry name" value="ARAC FAMILY TRANSCRIPTIONAL REGULATOR"/>
    <property type="match status" value="1"/>
</dbReference>
<keyword evidence="2" id="KW-0238">DNA-binding</keyword>
<dbReference type="Pfam" id="PF12833">
    <property type="entry name" value="HTH_18"/>
    <property type="match status" value="1"/>
</dbReference>
<evidence type="ECO:0000256" key="1">
    <source>
        <dbReference type="ARBA" id="ARBA00023015"/>
    </source>
</evidence>
<keyword evidence="3" id="KW-0804">Transcription</keyword>
<dbReference type="PROSITE" id="PS00041">
    <property type="entry name" value="HTH_ARAC_FAMILY_1"/>
    <property type="match status" value="1"/>
</dbReference>
<feature type="domain" description="HTH araC/xylS-type" evidence="4">
    <location>
        <begin position="211"/>
        <end position="305"/>
    </location>
</feature>
<dbReference type="PROSITE" id="PS01124">
    <property type="entry name" value="HTH_ARAC_FAMILY_2"/>
    <property type="match status" value="1"/>
</dbReference>
<dbReference type="InterPro" id="IPR032783">
    <property type="entry name" value="AraC_lig"/>
</dbReference>
<sequence>MPTRAHPTRPGADLEAVVDTLSFDPVLHFQSGIGAAQRLVVDSRSRAPLYLAQGEALAVHHTPSGWRGTLRAGELLFFPHGGRHEVATDSQAPAQPMLEFARTHLHDGRRTFTVEHAAPVARVVGSFFWTHELQAQPLVARLPPVVHLHGHHAWLEPLSQPMRWMTDLPRGGAAVGLNESVNALLRHVILAQLSAAADAAPPALQPDPGIAPALRAIHTEPAHDWSVKALAELCHMSRTAFCERFGAAVGDTPLRYLTRWRMTQARRLLEDRHLSLDQVAERVGYSSGFAFSKAYKRETRSAPRA</sequence>
<dbReference type="InterPro" id="IPR050204">
    <property type="entry name" value="AraC_XylS_family_regulators"/>
</dbReference>
<dbReference type="InterPro" id="IPR009057">
    <property type="entry name" value="Homeodomain-like_sf"/>
</dbReference>
<dbReference type="PANTHER" id="PTHR46796">
    <property type="entry name" value="HTH-TYPE TRANSCRIPTIONAL ACTIVATOR RHAS-RELATED"/>
    <property type="match status" value="1"/>
</dbReference>
<evidence type="ECO:0000259" key="4">
    <source>
        <dbReference type="PROSITE" id="PS01124"/>
    </source>
</evidence>
<evidence type="ECO:0000313" key="5">
    <source>
        <dbReference type="EMBL" id="WOB08120.1"/>
    </source>
</evidence>
<dbReference type="InterPro" id="IPR018062">
    <property type="entry name" value="HTH_AraC-typ_CS"/>
</dbReference>
<dbReference type="InterPro" id="IPR018060">
    <property type="entry name" value="HTH_AraC"/>
</dbReference>
<keyword evidence="1" id="KW-0805">Transcription regulation</keyword>
<dbReference type="Gene3D" id="1.10.10.60">
    <property type="entry name" value="Homeodomain-like"/>
    <property type="match status" value="2"/>
</dbReference>
<dbReference type="Proteomes" id="UP001303946">
    <property type="component" value="Chromosome"/>
</dbReference>
<name>A0ABZ0CT06_9BURK</name>
<dbReference type="SUPFAM" id="SSF46689">
    <property type="entry name" value="Homeodomain-like"/>
    <property type="match status" value="2"/>
</dbReference>
<reference evidence="5 6" key="1">
    <citation type="submission" date="2023-10" db="EMBL/GenBank/DDBJ databases">
        <title>Bacteria for the degradation of biodegradable plastic PBAT(Polybutylene adipate terephthalate).</title>
        <authorList>
            <person name="Weon H.-Y."/>
            <person name="Yeon J."/>
        </authorList>
    </citation>
    <scope>NUCLEOTIDE SEQUENCE [LARGE SCALE GENOMIC DNA]</scope>
    <source>
        <strain evidence="5 6">SBD 7-3</strain>
    </source>
</reference>
<evidence type="ECO:0000256" key="3">
    <source>
        <dbReference type="ARBA" id="ARBA00023163"/>
    </source>
</evidence>
<keyword evidence="6" id="KW-1185">Reference proteome</keyword>
<evidence type="ECO:0000256" key="2">
    <source>
        <dbReference type="ARBA" id="ARBA00023125"/>
    </source>
</evidence>
<organism evidence="5 6">
    <name type="scientific">Piscinibacter gummiphilus</name>
    <dbReference type="NCBI Taxonomy" id="946333"/>
    <lineage>
        <taxon>Bacteria</taxon>
        <taxon>Pseudomonadati</taxon>
        <taxon>Pseudomonadota</taxon>
        <taxon>Betaproteobacteria</taxon>
        <taxon>Burkholderiales</taxon>
        <taxon>Sphaerotilaceae</taxon>
        <taxon>Piscinibacter</taxon>
    </lineage>
</organism>
<gene>
    <name evidence="5" type="ORF">RXV79_24865</name>
</gene>
<accession>A0ABZ0CT06</accession>
<dbReference type="RefSeq" id="WP_316700802.1">
    <property type="nucleotide sequence ID" value="NZ_CP136336.1"/>
</dbReference>